<feature type="transmembrane region" description="Helical" evidence="5">
    <location>
        <begin position="133"/>
        <end position="152"/>
    </location>
</feature>
<keyword evidence="3 5" id="KW-1133">Transmembrane helix</keyword>
<dbReference type="Pfam" id="PF01699">
    <property type="entry name" value="Na_Ca_ex"/>
    <property type="match status" value="2"/>
</dbReference>
<dbReference type="InterPro" id="IPR004481">
    <property type="entry name" value="K/Na/Ca-exchanger"/>
</dbReference>
<dbReference type="PANTHER" id="PTHR10846:SF8">
    <property type="entry name" value="INNER MEMBRANE PROTEIN YRBG"/>
    <property type="match status" value="1"/>
</dbReference>
<evidence type="ECO:0000259" key="6">
    <source>
        <dbReference type="Pfam" id="PF01699"/>
    </source>
</evidence>
<dbReference type="InterPro" id="IPR044880">
    <property type="entry name" value="NCX_ion-bd_dom_sf"/>
</dbReference>
<keyword evidence="2 5" id="KW-0812">Transmembrane</keyword>
<feature type="transmembrane region" description="Helical" evidence="5">
    <location>
        <begin position="267"/>
        <end position="284"/>
    </location>
</feature>
<dbReference type="GO" id="GO:0005886">
    <property type="term" value="C:plasma membrane"/>
    <property type="evidence" value="ECO:0007669"/>
    <property type="project" value="TreeGrafter"/>
</dbReference>
<dbReference type="InterPro" id="IPR004837">
    <property type="entry name" value="NaCa_Exmemb"/>
</dbReference>
<proteinExistence type="predicted"/>
<protein>
    <submittedName>
        <fullName evidence="8">Sodium:calcium antiporter</fullName>
    </submittedName>
</protein>
<feature type="transmembrane region" description="Helical" evidence="5">
    <location>
        <begin position="234"/>
        <end position="255"/>
    </location>
</feature>
<feature type="transmembrane region" description="Helical" evidence="5">
    <location>
        <begin position="6"/>
        <end position="26"/>
    </location>
</feature>
<feature type="transmembrane region" description="Helical" evidence="5">
    <location>
        <begin position="38"/>
        <end position="62"/>
    </location>
</feature>
<comment type="subcellular location">
    <subcellularLocation>
        <location evidence="1">Membrane</location>
        <topology evidence="1">Multi-pass membrane protein</topology>
    </subcellularLocation>
</comment>
<organism evidence="8">
    <name type="scientific">Caldiarchaeum subterraneum</name>
    <dbReference type="NCBI Taxonomy" id="311458"/>
    <lineage>
        <taxon>Archaea</taxon>
        <taxon>Nitrososphaerota</taxon>
        <taxon>Candidatus Caldarchaeales</taxon>
        <taxon>Candidatus Caldarchaeaceae</taxon>
        <taxon>Candidatus Caldarchaeum</taxon>
    </lineage>
</organism>
<feature type="transmembrane region" description="Helical" evidence="5">
    <location>
        <begin position="109"/>
        <end position="127"/>
    </location>
</feature>
<dbReference type="EMBL" id="DRXG01000110">
    <property type="protein sequence ID" value="HHN52663.1"/>
    <property type="molecule type" value="Genomic_DNA"/>
</dbReference>
<feature type="transmembrane region" description="Helical" evidence="5">
    <location>
        <begin position="82"/>
        <end position="102"/>
    </location>
</feature>
<feature type="domain" description="Sodium/calcium exchanger membrane region" evidence="6">
    <location>
        <begin position="8"/>
        <end position="149"/>
    </location>
</feature>
<dbReference type="GO" id="GO:0005262">
    <property type="term" value="F:calcium channel activity"/>
    <property type="evidence" value="ECO:0007669"/>
    <property type="project" value="TreeGrafter"/>
</dbReference>
<reference evidence="8" key="1">
    <citation type="journal article" date="2020" name="mSystems">
        <title>Genome- and Community-Level Interaction Insights into Carbon Utilization and Element Cycling Functions of Hydrothermarchaeota in Hydrothermal Sediment.</title>
        <authorList>
            <person name="Zhou Z."/>
            <person name="Liu Y."/>
            <person name="Xu W."/>
            <person name="Pan J."/>
            <person name="Luo Z.H."/>
            <person name="Li M."/>
        </authorList>
    </citation>
    <scope>NUCLEOTIDE SEQUENCE [LARGE SCALE GENOMIC DNA]</scope>
    <source>
        <strain evidence="9">SpSt-1073</strain>
        <strain evidence="8">SpSt-613</strain>
        <strain evidence="7">SpSt-669</strain>
    </source>
</reference>
<evidence type="ECO:0000256" key="5">
    <source>
        <dbReference type="SAM" id="Phobius"/>
    </source>
</evidence>
<name>A0A7C4I1S4_CALS0</name>
<gene>
    <name evidence="9" type="ORF">ENM30_05060</name>
    <name evidence="8" type="ORF">ENT82_03550</name>
    <name evidence="7" type="ORF">ENU43_02755</name>
</gene>
<dbReference type="PANTHER" id="PTHR10846">
    <property type="entry name" value="SODIUM/POTASSIUM/CALCIUM EXCHANGER"/>
    <property type="match status" value="1"/>
</dbReference>
<evidence type="ECO:0000256" key="2">
    <source>
        <dbReference type="ARBA" id="ARBA00022692"/>
    </source>
</evidence>
<dbReference type="Gene3D" id="1.20.1420.30">
    <property type="entry name" value="NCX, central ion-binding region"/>
    <property type="match status" value="1"/>
</dbReference>
<dbReference type="EMBL" id="DTAD01000034">
    <property type="protein sequence ID" value="HGN90189.1"/>
    <property type="molecule type" value="Genomic_DNA"/>
</dbReference>
<dbReference type="EMBL" id="DTCM01000032">
    <property type="protein sequence ID" value="HGL40570.1"/>
    <property type="molecule type" value="Genomic_DNA"/>
</dbReference>
<feature type="transmembrane region" description="Helical" evidence="5">
    <location>
        <begin position="290"/>
        <end position="308"/>
    </location>
</feature>
<dbReference type="GO" id="GO:0008273">
    <property type="term" value="F:calcium, potassium:sodium antiporter activity"/>
    <property type="evidence" value="ECO:0007669"/>
    <property type="project" value="TreeGrafter"/>
</dbReference>
<keyword evidence="4 5" id="KW-0472">Membrane</keyword>
<dbReference type="GO" id="GO:0006874">
    <property type="term" value="P:intracellular calcium ion homeostasis"/>
    <property type="evidence" value="ECO:0007669"/>
    <property type="project" value="TreeGrafter"/>
</dbReference>
<accession>A0A7C4I1S4</accession>
<feature type="domain" description="Sodium/calcium exchanger membrane region" evidence="6">
    <location>
        <begin position="171"/>
        <end position="307"/>
    </location>
</feature>
<evidence type="ECO:0000313" key="7">
    <source>
        <dbReference type="EMBL" id="HGL40570.1"/>
    </source>
</evidence>
<evidence type="ECO:0000256" key="4">
    <source>
        <dbReference type="ARBA" id="ARBA00023136"/>
    </source>
</evidence>
<evidence type="ECO:0000256" key="1">
    <source>
        <dbReference type="ARBA" id="ARBA00004141"/>
    </source>
</evidence>
<evidence type="ECO:0000313" key="9">
    <source>
        <dbReference type="EMBL" id="HHN52663.1"/>
    </source>
</evidence>
<dbReference type="AlphaFoldDB" id="A0A7C4I1S4"/>
<sequence>MAVFLDVVAVFVLSCLGLAVTGYLLVRGAELLSEKRGISRFLVGFILLSVITSLPELSVATFSSLAGVVYLSVGDILGSNVVNVALVAALSTFFVTGVVYVGLDVLRDLAGILYFSSIIPILMIFIPEVAVELGVLLLAFFMVYIYLSFRSAPANARVAEKVGVGYNVIVSMVVVGGVGVVVSAYFLVESVEGLVLLTGLSELEVGAKIVSISTSAPEIATTLLLSKRGVYDMALGNAVGSNLTNVTLILGALLIISGQSLVFSQHVSVVLFVLLASSTFWFFISRGALNRMSGVLLLLIYLFFLTVAK</sequence>
<comment type="caution">
    <text evidence="8">The sequence shown here is derived from an EMBL/GenBank/DDBJ whole genome shotgun (WGS) entry which is preliminary data.</text>
</comment>
<evidence type="ECO:0000313" key="8">
    <source>
        <dbReference type="EMBL" id="HGN90189.1"/>
    </source>
</evidence>
<feature type="transmembrane region" description="Helical" evidence="5">
    <location>
        <begin position="164"/>
        <end position="188"/>
    </location>
</feature>
<evidence type="ECO:0000256" key="3">
    <source>
        <dbReference type="ARBA" id="ARBA00022989"/>
    </source>
</evidence>